<organism evidence="2 3">
    <name type="scientific">Pleomassaria siparia CBS 279.74</name>
    <dbReference type="NCBI Taxonomy" id="1314801"/>
    <lineage>
        <taxon>Eukaryota</taxon>
        <taxon>Fungi</taxon>
        <taxon>Dikarya</taxon>
        <taxon>Ascomycota</taxon>
        <taxon>Pezizomycotina</taxon>
        <taxon>Dothideomycetes</taxon>
        <taxon>Pleosporomycetidae</taxon>
        <taxon>Pleosporales</taxon>
        <taxon>Pleomassariaceae</taxon>
        <taxon>Pleomassaria</taxon>
    </lineage>
</organism>
<dbReference type="AlphaFoldDB" id="A0A6G1KE70"/>
<gene>
    <name evidence="2" type="ORF">K504DRAFT_238632</name>
</gene>
<keyword evidence="3" id="KW-1185">Reference proteome</keyword>
<sequence>MQTHDYLLRSHPGARLVRARKRKKERKKERERERERLKGRPLLTMRKDQKPKTSHCPPPHPLPLPPKIAQLCMWVCVWRRPEQVRLFRIFSSSFLSCLEGDAIATCTYCGAV</sequence>
<reference evidence="2" key="1">
    <citation type="journal article" date="2020" name="Stud. Mycol.">
        <title>101 Dothideomycetes genomes: a test case for predicting lifestyles and emergence of pathogens.</title>
        <authorList>
            <person name="Haridas S."/>
            <person name="Albert R."/>
            <person name="Binder M."/>
            <person name="Bloem J."/>
            <person name="Labutti K."/>
            <person name="Salamov A."/>
            <person name="Andreopoulos B."/>
            <person name="Baker S."/>
            <person name="Barry K."/>
            <person name="Bills G."/>
            <person name="Bluhm B."/>
            <person name="Cannon C."/>
            <person name="Castanera R."/>
            <person name="Culley D."/>
            <person name="Daum C."/>
            <person name="Ezra D."/>
            <person name="Gonzalez J."/>
            <person name="Henrissat B."/>
            <person name="Kuo A."/>
            <person name="Liang C."/>
            <person name="Lipzen A."/>
            <person name="Lutzoni F."/>
            <person name="Magnuson J."/>
            <person name="Mondo S."/>
            <person name="Nolan M."/>
            <person name="Ohm R."/>
            <person name="Pangilinan J."/>
            <person name="Park H.-J."/>
            <person name="Ramirez L."/>
            <person name="Alfaro M."/>
            <person name="Sun H."/>
            <person name="Tritt A."/>
            <person name="Yoshinaga Y."/>
            <person name="Zwiers L.-H."/>
            <person name="Turgeon B."/>
            <person name="Goodwin S."/>
            <person name="Spatafora J."/>
            <person name="Crous P."/>
            <person name="Grigoriev I."/>
        </authorList>
    </citation>
    <scope>NUCLEOTIDE SEQUENCE</scope>
    <source>
        <strain evidence="2">CBS 279.74</strain>
    </source>
</reference>
<accession>A0A6G1KE70</accession>
<feature type="compositionally biased region" description="Basic and acidic residues" evidence="1">
    <location>
        <begin position="28"/>
        <end position="38"/>
    </location>
</feature>
<protein>
    <submittedName>
        <fullName evidence="2">Uncharacterized protein</fullName>
    </submittedName>
</protein>
<dbReference type="EMBL" id="MU005768">
    <property type="protein sequence ID" value="KAF2710923.1"/>
    <property type="molecule type" value="Genomic_DNA"/>
</dbReference>
<feature type="region of interest" description="Disordered" evidence="1">
    <location>
        <begin position="1"/>
        <end position="61"/>
    </location>
</feature>
<evidence type="ECO:0000313" key="3">
    <source>
        <dbReference type="Proteomes" id="UP000799428"/>
    </source>
</evidence>
<feature type="compositionally biased region" description="Basic residues" evidence="1">
    <location>
        <begin position="17"/>
        <end position="27"/>
    </location>
</feature>
<evidence type="ECO:0000256" key="1">
    <source>
        <dbReference type="SAM" id="MobiDB-lite"/>
    </source>
</evidence>
<proteinExistence type="predicted"/>
<dbReference type="Proteomes" id="UP000799428">
    <property type="component" value="Unassembled WGS sequence"/>
</dbReference>
<name>A0A6G1KE70_9PLEO</name>
<evidence type="ECO:0000313" key="2">
    <source>
        <dbReference type="EMBL" id="KAF2710923.1"/>
    </source>
</evidence>